<name>A0A8S1LFU4_PARPR</name>
<evidence type="ECO:0000313" key="11">
    <source>
        <dbReference type="Proteomes" id="UP000688137"/>
    </source>
</evidence>
<gene>
    <name evidence="10" type="ORF">PPRIM_AZ9-3.1.T0360119</name>
</gene>
<dbReference type="GO" id="GO:0005524">
    <property type="term" value="F:ATP binding"/>
    <property type="evidence" value="ECO:0007669"/>
    <property type="project" value="UniProtKB-UniRule"/>
</dbReference>
<accession>A0A8S1LFU4</accession>
<keyword evidence="3" id="KW-0808">Transferase</keyword>
<feature type="region of interest" description="Disordered" evidence="8">
    <location>
        <begin position="51"/>
        <end position="82"/>
    </location>
</feature>
<dbReference type="PROSITE" id="PS00108">
    <property type="entry name" value="PROTEIN_KINASE_ST"/>
    <property type="match status" value="1"/>
</dbReference>
<keyword evidence="11" id="KW-1185">Reference proteome</keyword>
<dbReference type="CDD" id="cd05123">
    <property type="entry name" value="STKc_AGC"/>
    <property type="match status" value="1"/>
</dbReference>
<reference evidence="10" key="1">
    <citation type="submission" date="2021-01" db="EMBL/GenBank/DDBJ databases">
        <authorList>
            <consortium name="Genoscope - CEA"/>
            <person name="William W."/>
        </authorList>
    </citation>
    <scope>NUCLEOTIDE SEQUENCE</scope>
</reference>
<dbReference type="PROSITE" id="PS50011">
    <property type="entry name" value="PROTEIN_KINASE_DOM"/>
    <property type="match status" value="1"/>
</dbReference>
<dbReference type="AlphaFoldDB" id="A0A8S1LFU4"/>
<evidence type="ECO:0000256" key="7">
    <source>
        <dbReference type="PROSITE-ProRule" id="PRU10141"/>
    </source>
</evidence>
<keyword evidence="4 7" id="KW-0547">Nucleotide-binding</keyword>
<dbReference type="FunFam" id="3.30.200.20:FF:000042">
    <property type="entry name" value="Aurora kinase A"/>
    <property type="match status" value="1"/>
</dbReference>
<dbReference type="FunFam" id="1.10.510.10:FF:000210">
    <property type="entry name" value="Non-specific serine/threonine protein kinase"/>
    <property type="match status" value="1"/>
</dbReference>
<dbReference type="SMART" id="SM00220">
    <property type="entry name" value="S_TKc"/>
    <property type="match status" value="1"/>
</dbReference>
<dbReference type="InterPro" id="IPR000719">
    <property type="entry name" value="Prot_kinase_dom"/>
</dbReference>
<protein>
    <recommendedName>
        <fullName evidence="9">Protein kinase domain-containing protein</fullName>
    </recommendedName>
</protein>
<evidence type="ECO:0000256" key="1">
    <source>
        <dbReference type="ARBA" id="ARBA00022527"/>
    </source>
</evidence>
<keyword evidence="2" id="KW-0597">Phosphoprotein</keyword>
<evidence type="ECO:0000256" key="8">
    <source>
        <dbReference type="SAM" id="MobiDB-lite"/>
    </source>
</evidence>
<dbReference type="Pfam" id="PF00069">
    <property type="entry name" value="Pkinase"/>
    <property type="match status" value="1"/>
</dbReference>
<evidence type="ECO:0000256" key="3">
    <source>
        <dbReference type="ARBA" id="ARBA00022679"/>
    </source>
</evidence>
<feature type="domain" description="Protein kinase" evidence="9">
    <location>
        <begin position="370"/>
        <end position="625"/>
    </location>
</feature>
<evidence type="ECO:0000313" key="10">
    <source>
        <dbReference type="EMBL" id="CAD8064423.1"/>
    </source>
</evidence>
<proteinExistence type="predicted"/>
<dbReference type="InterPro" id="IPR017441">
    <property type="entry name" value="Protein_kinase_ATP_BS"/>
</dbReference>
<feature type="binding site" evidence="7">
    <location>
        <position position="399"/>
    </location>
    <ligand>
        <name>ATP</name>
        <dbReference type="ChEBI" id="CHEBI:30616"/>
    </ligand>
</feature>
<dbReference type="EMBL" id="CAJJDM010000035">
    <property type="protein sequence ID" value="CAD8064423.1"/>
    <property type="molecule type" value="Genomic_DNA"/>
</dbReference>
<dbReference type="InterPro" id="IPR045270">
    <property type="entry name" value="STKc_AGC"/>
</dbReference>
<comment type="caution">
    <text evidence="10">The sequence shown here is derived from an EMBL/GenBank/DDBJ whole genome shotgun (WGS) entry which is preliminary data.</text>
</comment>
<keyword evidence="6 7" id="KW-0067">ATP-binding</keyword>
<evidence type="ECO:0000256" key="4">
    <source>
        <dbReference type="ARBA" id="ARBA00022741"/>
    </source>
</evidence>
<dbReference type="PROSITE" id="PS00107">
    <property type="entry name" value="PROTEIN_KINASE_ATP"/>
    <property type="match status" value="1"/>
</dbReference>
<evidence type="ECO:0000256" key="2">
    <source>
        <dbReference type="ARBA" id="ARBA00022553"/>
    </source>
</evidence>
<dbReference type="Proteomes" id="UP000688137">
    <property type="component" value="Unassembled WGS sequence"/>
</dbReference>
<organism evidence="10 11">
    <name type="scientific">Paramecium primaurelia</name>
    <dbReference type="NCBI Taxonomy" id="5886"/>
    <lineage>
        <taxon>Eukaryota</taxon>
        <taxon>Sar</taxon>
        <taxon>Alveolata</taxon>
        <taxon>Ciliophora</taxon>
        <taxon>Intramacronucleata</taxon>
        <taxon>Oligohymenophorea</taxon>
        <taxon>Peniculida</taxon>
        <taxon>Parameciidae</taxon>
        <taxon>Paramecium</taxon>
    </lineage>
</organism>
<dbReference type="InterPro" id="IPR008271">
    <property type="entry name" value="Ser/Thr_kinase_AS"/>
</dbReference>
<dbReference type="PANTHER" id="PTHR24351">
    <property type="entry name" value="RIBOSOMAL PROTEIN S6 KINASE"/>
    <property type="match status" value="1"/>
</dbReference>
<keyword evidence="1" id="KW-0723">Serine/threonine-protein kinase</keyword>
<dbReference type="OMA" id="THANSQP"/>
<sequence length="766" mass="88883">MLQKKQHQKTQSTELSNQALMNYLSTREALNVRISNSPTLQFELKKQIGPQSSPLLKSNSSQPNLKLSQQQQLNTQSRQNSIKLQQQNVLQSKGFMSPKVISQERVNHKTQVKSNANHMKTQPNSNQNSQTKIKSIENVLDEYTITSPTQQLKQDILKTLPFSVSTKADQNLKQKALQAIQEIKQKQSLDILSRLNFKKSSVIQSAKNQSQQIPSLGQLEGQLKFHQKSNSAQFIETQKFQTHANSQPLLEFALDKKKPITTRKCQQELIAIIVQYKQFKQKMTIDISTNKISWFVETIRKELINHFGNQCQPIIGIKTANISIPIDYILSNIERPLSLLSNCPIQPVILEPIINVEQDLKQTRVSLRDFEFIRCIGVGGFSKVYLVREIRTGQFYAMKLVEKKPIMQQNKQNIIQNERDIMVKLNHPFIVKMQYAFESRKYLVFVLEYCSGGELFYLLRKVKKMSEEEAYFYFAEICLGMKNLHNNNIIYRDIKPENILIDFDGHVRIADFGLSKPQMDNQDIAYSFCGSPEYMAPEMLLKQGHTFQLDLYCLGALLYELITGLPPFYSRNTDEMYQKILNQKLNFPSQLQISQLLKDLLNNLLAKTPNKRIDDIDSLLNHPWMTQWSDKNLYKDFLMKKVKPPFKPDYFTFNFDEEEFGRGESEFLMQIKPLQQNLIENFPKEILLKNFYYNHNENNVAESTGGTNLNAKLQEELQSQGTNGQKSKRLNKIDDENTNYVNEQKAFLLNQLRLQTENEIKRKSAL</sequence>
<feature type="compositionally biased region" description="Low complexity" evidence="8">
    <location>
        <begin position="51"/>
        <end position="81"/>
    </location>
</feature>
<keyword evidence="5" id="KW-0418">Kinase</keyword>
<evidence type="ECO:0000259" key="9">
    <source>
        <dbReference type="PROSITE" id="PS50011"/>
    </source>
</evidence>
<evidence type="ECO:0000256" key="5">
    <source>
        <dbReference type="ARBA" id="ARBA00022777"/>
    </source>
</evidence>
<evidence type="ECO:0000256" key="6">
    <source>
        <dbReference type="ARBA" id="ARBA00022840"/>
    </source>
</evidence>
<dbReference type="GO" id="GO:0004674">
    <property type="term" value="F:protein serine/threonine kinase activity"/>
    <property type="evidence" value="ECO:0007669"/>
    <property type="project" value="UniProtKB-KW"/>
</dbReference>